<evidence type="ECO:0000313" key="3">
    <source>
        <dbReference type="Proteomes" id="UP001596550"/>
    </source>
</evidence>
<gene>
    <name evidence="2" type="ORF">ACFQO9_15255</name>
</gene>
<dbReference type="Proteomes" id="UP001596550">
    <property type="component" value="Unassembled WGS sequence"/>
</dbReference>
<name>A0ABW2LZQ3_9FLAO</name>
<protein>
    <submittedName>
        <fullName evidence="2">Uncharacterized protein</fullName>
    </submittedName>
</protein>
<comment type="caution">
    <text evidence="2">The sequence shown here is derived from an EMBL/GenBank/DDBJ whole genome shotgun (WGS) entry which is preliminary data.</text>
</comment>
<organism evidence="2 3">
    <name type="scientific">Chryseobacterium zhengzhouense</name>
    <dbReference type="NCBI Taxonomy" id="1636086"/>
    <lineage>
        <taxon>Bacteria</taxon>
        <taxon>Pseudomonadati</taxon>
        <taxon>Bacteroidota</taxon>
        <taxon>Flavobacteriia</taxon>
        <taxon>Flavobacteriales</taxon>
        <taxon>Weeksellaceae</taxon>
        <taxon>Chryseobacterium group</taxon>
        <taxon>Chryseobacterium</taxon>
    </lineage>
</organism>
<accession>A0ABW2LZQ3</accession>
<feature type="compositionally biased region" description="Polar residues" evidence="1">
    <location>
        <begin position="11"/>
        <end position="28"/>
    </location>
</feature>
<evidence type="ECO:0000256" key="1">
    <source>
        <dbReference type="SAM" id="MobiDB-lite"/>
    </source>
</evidence>
<reference evidence="3" key="1">
    <citation type="journal article" date="2019" name="Int. J. Syst. Evol. Microbiol.">
        <title>The Global Catalogue of Microorganisms (GCM) 10K type strain sequencing project: providing services to taxonomists for standard genome sequencing and annotation.</title>
        <authorList>
            <consortium name="The Broad Institute Genomics Platform"/>
            <consortium name="The Broad Institute Genome Sequencing Center for Infectious Disease"/>
            <person name="Wu L."/>
            <person name="Ma J."/>
        </authorList>
    </citation>
    <scope>NUCLEOTIDE SEQUENCE [LARGE SCALE GENOMIC DNA]</scope>
    <source>
        <strain evidence="3">CCUG 54781</strain>
    </source>
</reference>
<evidence type="ECO:0000313" key="2">
    <source>
        <dbReference type="EMBL" id="MFC7348074.1"/>
    </source>
</evidence>
<proteinExistence type="predicted"/>
<dbReference type="EMBL" id="JBHTCR010000007">
    <property type="protein sequence ID" value="MFC7348074.1"/>
    <property type="molecule type" value="Genomic_DNA"/>
</dbReference>
<feature type="region of interest" description="Disordered" evidence="1">
    <location>
        <begin position="1"/>
        <end position="30"/>
    </location>
</feature>
<sequence length="49" mass="5520">METKINLSVAKGNQKNTKTSPYATSTTRTSKRSQLLKQIIQLLKKEDVV</sequence>
<keyword evidence="3" id="KW-1185">Reference proteome</keyword>